<dbReference type="SUPFAM" id="SSF56672">
    <property type="entry name" value="DNA/RNA polymerases"/>
    <property type="match status" value="1"/>
</dbReference>
<proteinExistence type="predicted"/>
<dbReference type="CDD" id="cd09272">
    <property type="entry name" value="RNase_HI_RT_Ty1"/>
    <property type="match status" value="1"/>
</dbReference>
<evidence type="ECO:0000259" key="3">
    <source>
        <dbReference type="PROSITE" id="PS50994"/>
    </source>
</evidence>
<feature type="region of interest" description="Disordered" evidence="2">
    <location>
        <begin position="197"/>
        <end position="218"/>
    </location>
</feature>
<dbReference type="InterPro" id="IPR036397">
    <property type="entry name" value="RNaseH_sf"/>
</dbReference>
<reference evidence="4" key="1">
    <citation type="submission" date="2018-02" db="EMBL/GenBank/DDBJ databases">
        <authorList>
            <person name="Cohen D.B."/>
            <person name="Kent A.D."/>
        </authorList>
    </citation>
    <scope>NUCLEOTIDE SEQUENCE</scope>
</reference>
<dbReference type="GO" id="GO:0003676">
    <property type="term" value="F:nucleic acid binding"/>
    <property type="evidence" value="ECO:0007669"/>
    <property type="project" value="InterPro"/>
</dbReference>
<dbReference type="PANTHER" id="PTHR11439:SF461">
    <property type="entry name" value="OS10G0432200 PROTEIN"/>
    <property type="match status" value="1"/>
</dbReference>
<sequence length="1039" mass="114723">MDYFVKKLHIGSNHDPTRSNENPYTNSTMSSASPSCAADQRLVFGRKSGTAPLASPLTSTSTSSASNTTVPVPSSAVSGANRANYISSEKDQIRAATLLSLGGHRSALVTDKDEVSAGTLSRQYWSFQAFFRCLSCLWHCPAATVRNPVACAAKKLIHRRTDLLPPSVLPLQDSDHDTSTAVGKILRSSILTAQESTSSEVERAATRRSKFRRRQDPSSLPRFIMPQSEISKPIHRRSNQKNYHLICAFCKHRGHTIDRCNMRAGILQRSAALTAADIADLQALFSQVQALSSSASNSALSVTPGISSEWFLDSACCNHMTDNPHLTSAHTPPVLPTITTADGSAMTVSHVGSISTPNLSISDVFCVPKLHLNLLSVGQLTELGLNLFFSSRGCLVQDSRTGTDRWTQYSKAIKVFRSDNAREYRQTDFSTILKHYGTIFHTSCAGTSQQNGRAERKLRHILDTVRALTNAASTPASFWGEDALTAVYTINRCPSPVIQNTTPYERLFGTAPNYSLLKKKGYRCYDPIAKRLRVSRHVVFWEHKMFYSLPLFSAGNSDSQADPLPNLFPKIPSPSTESINPISDESPPADPSSDESPTADPTFDESPLSAPAANPVNTTAPEPRRSHRTGTWDLVDLPAGKSAIGCKWVYKIKTRSDGTVDRYKARLVAKGFTQEYGIDYEETFAPMARLSSVRTLIAVSASRHWPLFQMDVKNAFLNGELTEEVYMQLPPGFSQPPGFSHKVCRLRRALYGLKQAPRAWFAKFSSTISQHGFSASSYDSALFFRYSDHGITILLLYVDDMIITGDDVQGIQDLKHFLGQHFEMKDLGPLSYFLGLEVSSSSDGYYLTQAKYTSDLISRAGITDSKIVDTPIEYNNRLNTHDGEPLPDATFYRQLVGSLVYLTVTRPDISYAVHIVSQFMVAPRSLHYAAVLRILRYLKDTLFHGLHFSSQSSLTLQAYSDADWAGDPTDRRSTTGNLGIDCSTAVPIHCDNRSAIQIAHNDVFHERTKHIEIDCHFVRHHLLQGTLQLHSVSSSGPVS</sequence>
<dbReference type="Gene3D" id="3.30.420.10">
    <property type="entry name" value="Ribonuclease H-like superfamily/Ribonuclease H"/>
    <property type="match status" value="1"/>
</dbReference>
<dbReference type="SUPFAM" id="SSF53098">
    <property type="entry name" value="Ribonuclease H-like"/>
    <property type="match status" value="1"/>
</dbReference>
<feature type="compositionally biased region" description="Polar residues" evidence="2">
    <location>
        <begin position="19"/>
        <end position="33"/>
    </location>
</feature>
<gene>
    <name evidence="4" type="ORF">FSB_LOCUS48254</name>
</gene>
<accession>A0A2N9I6U1</accession>
<dbReference type="InterPro" id="IPR012337">
    <property type="entry name" value="RNaseH-like_sf"/>
</dbReference>
<dbReference type="AlphaFoldDB" id="A0A2N9I6U1"/>
<feature type="region of interest" description="Disordered" evidence="2">
    <location>
        <begin position="563"/>
        <end position="632"/>
    </location>
</feature>
<organism evidence="4">
    <name type="scientific">Fagus sylvatica</name>
    <name type="common">Beechnut</name>
    <dbReference type="NCBI Taxonomy" id="28930"/>
    <lineage>
        <taxon>Eukaryota</taxon>
        <taxon>Viridiplantae</taxon>
        <taxon>Streptophyta</taxon>
        <taxon>Embryophyta</taxon>
        <taxon>Tracheophyta</taxon>
        <taxon>Spermatophyta</taxon>
        <taxon>Magnoliopsida</taxon>
        <taxon>eudicotyledons</taxon>
        <taxon>Gunneridae</taxon>
        <taxon>Pentapetalae</taxon>
        <taxon>rosids</taxon>
        <taxon>fabids</taxon>
        <taxon>Fagales</taxon>
        <taxon>Fagaceae</taxon>
        <taxon>Fagus</taxon>
    </lineage>
</organism>
<keyword evidence="1" id="KW-0645">Protease</keyword>
<evidence type="ECO:0000256" key="2">
    <source>
        <dbReference type="SAM" id="MobiDB-lite"/>
    </source>
</evidence>
<feature type="region of interest" description="Disordered" evidence="2">
    <location>
        <begin position="8"/>
        <end position="33"/>
    </location>
</feature>
<evidence type="ECO:0000313" key="4">
    <source>
        <dbReference type="EMBL" id="SPD20372.1"/>
    </source>
</evidence>
<dbReference type="Pfam" id="PF22936">
    <property type="entry name" value="Pol_BBD"/>
    <property type="match status" value="1"/>
</dbReference>
<dbReference type="Pfam" id="PF07727">
    <property type="entry name" value="RVT_2"/>
    <property type="match status" value="1"/>
</dbReference>
<evidence type="ECO:0000256" key="1">
    <source>
        <dbReference type="ARBA" id="ARBA00022750"/>
    </source>
</evidence>
<feature type="region of interest" description="Disordered" evidence="2">
    <location>
        <begin position="54"/>
        <end position="74"/>
    </location>
</feature>
<dbReference type="EMBL" id="OIVN01005001">
    <property type="protein sequence ID" value="SPD20372.1"/>
    <property type="molecule type" value="Genomic_DNA"/>
</dbReference>
<dbReference type="InterPro" id="IPR043502">
    <property type="entry name" value="DNA/RNA_pol_sf"/>
</dbReference>
<feature type="compositionally biased region" description="Low complexity" evidence="2">
    <location>
        <begin position="610"/>
        <end position="621"/>
    </location>
</feature>
<dbReference type="GO" id="GO:0015074">
    <property type="term" value="P:DNA integration"/>
    <property type="evidence" value="ECO:0007669"/>
    <property type="project" value="InterPro"/>
</dbReference>
<dbReference type="InterPro" id="IPR057670">
    <property type="entry name" value="SH3_retrovirus"/>
</dbReference>
<feature type="domain" description="Integrase catalytic" evidence="3">
    <location>
        <begin position="414"/>
        <end position="511"/>
    </location>
</feature>
<dbReference type="PANTHER" id="PTHR11439">
    <property type="entry name" value="GAG-POL-RELATED RETROTRANSPOSON"/>
    <property type="match status" value="1"/>
</dbReference>
<dbReference type="InterPro" id="IPR001584">
    <property type="entry name" value="Integrase_cat-core"/>
</dbReference>
<name>A0A2N9I6U1_FAGSY</name>
<protein>
    <recommendedName>
        <fullName evidence="3">Integrase catalytic domain-containing protein</fullName>
    </recommendedName>
</protein>
<keyword evidence="1" id="KW-0064">Aspartyl protease</keyword>
<dbReference type="InterPro" id="IPR054722">
    <property type="entry name" value="PolX-like_BBD"/>
</dbReference>
<keyword evidence="1" id="KW-0378">Hydrolase</keyword>
<dbReference type="PROSITE" id="PS50994">
    <property type="entry name" value="INTEGRASE"/>
    <property type="match status" value="1"/>
</dbReference>
<dbReference type="GO" id="GO:0004190">
    <property type="term" value="F:aspartic-type endopeptidase activity"/>
    <property type="evidence" value="ECO:0007669"/>
    <property type="project" value="UniProtKB-KW"/>
</dbReference>
<dbReference type="InterPro" id="IPR013103">
    <property type="entry name" value="RVT_2"/>
</dbReference>
<dbReference type="Pfam" id="PF25597">
    <property type="entry name" value="SH3_retrovirus"/>
    <property type="match status" value="1"/>
</dbReference>